<dbReference type="AlphaFoldDB" id="A0A2H3DL17"/>
<gene>
    <name evidence="2" type="ORF">ARMGADRAFT_1079238</name>
</gene>
<dbReference type="Proteomes" id="UP000217790">
    <property type="component" value="Unassembled WGS sequence"/>
</dbReference>
<dbReference type="InParanoid" id="A0A2H3DL17"/>
<feature type="region of interest" description="Disordered" evidence="1">
    <location>
        <begin position="184"/>
        <end position="223"/>
    </location>
</feature>
<evidence type="ECO:0000313" key="3">
    <source>
        <dbReference type="Proteomes" id="UP000217790"/>
    </source>
</evidence>
<evidence type="ECO:0000256" key="1">
    <source>
        <dbReference type="SAM" id="MobiDB-lite"/>
    </source>
</evidence>
<accession>A0A2H3DL17</accession>
<dbReference type="STRING" id="47427.A0A2H3DL17"/>
<dbReference type="OrthoDB" id="3111883at2759"/>
<keyword evidence="3" id="KW-1185">Reference proteome</keyword>
<dbReference type="EMBL" id="KZ293654">
    <property type="protein sequence ID" value="PBK94554.1"/>
    <property type="molecule type" value="Genomic_DNA"/>
</dbReference>
<organism evidence="2 3">
    <name type="scientific">Armillaria gallica</name>
    <name type="common">Bulbous honey fungus</name>
    <name type="synonym">Armillaria bulbosa</name>
    <dbReference type="NCBI Taxonomy" id="47427"/>
    <lineage>
        <taxon>Eukaryota</taxon>
        <taxon>Fungi</taxon>
        <taxon>Dikarya</taxon>
        <taxon>Basidiomycota</taxon>
        <taxon>Agaricomycotina</taxon>
        <taxon>Agaricomycetes</taxon>
        <taxon>Agaricomycetidae</taxon>
        <taxon>Agaricales</taxon>
        <taxon>Marasmiineae</taxon>
        <taxon>Physalacriaceae</taxon>
        <taxon>Armillaria</taxon>
    </lineage>
</organism>
<name>A0A2H3DL17_ARMGA</name>
<proteinExistence type="predicted"/>
<evidence type="ECO:0000313" key="2">
    <source>
        <dbReference type="EMBL" id="PBK94554.1"/>
    </source>
</evidence>
<feature type="compositionally biased region" description="Basic and acidic residues" evidence="1">
    <location>
        <begin position="212"/>
        <end position="222"/>
    </location>
</feature>
<reference evidence="3" key="1">
    <citation type="journal article" date="2017" name="Nat. Ecol. Evol.">
        <title>Genome expansion and lineage-specific genetic innovations in the forest pathogenic fungi Armillaria.</title>
        <authorList>
            <person name="Sipos G."/>
            <person name="Prasanna A.N."/>
            <person name="Walter M.C."/>
            <person name="O'Connor E."/>
            <person name="Balint B."/>
            <person name="Krizsan K."/>
            <person name="Kiss B."/>
            <person name="Hess J."/>
            <person name="Varga T."/>
            <person name="Slot J."/>
            <person name="Riley R."/>
            <person name="Boka B."/>
            <person name="Rigling D."/>
            <person name="Barry K."/>
            <person name="Lee J."/>
            <person name="Mihaltcheva S."/>
            <person name="LaButti K."/>
            <person name="Lipzen A."/>
            <person name="Waldron R."/>
            <person name="Moloney N.M."/>
            <person name="Sperisen C."/>
            <person name="Kredics L."/>
            <person name="Vagvoelgyi C."/>
            <person name="Patrignani A."/>
            <person name="Fitzpatrick D."/>
            <person name="Nagy I."/>
            <person name="Doyle S."/>
            <person name="Anderson J.B."/>
            <person name="Grigoriev I.V."/>
            <person name="Gueldener U."/>
            <person name="Muensterkoetter M."/>
            <person name="Nagy L.G."/>
        </authorList>
    </citation>
    <scope>NUCLEOTIDE SEQUENCE [LARGE SCALE GENOMIC DNA]</scope>
    <source>
        <strain evidence="3">Ar21-2</strain>
    </source>
</reference>
<protein>
    <submittedName>
        <fullName evidence="2">Uncharacterized protein</fullName>
    </submittedName>
</protein>
<sequence>MEERIPGFHKEQRKGKLFGEEFVKCQLPQYYDKFHYTLSFKQEPQLPHCNANAILTPEEEQYKVRILAGVAGTQYKADHAAQMRGVLWRWWEKRIATLNSVETLKPDFPLANLLAKVTGSAGQEACFNGTIADDFSEWFRSSRLPVNQRTATCNRWTLDYFCDLEPDVRQPFEELAVAEKVEMQRAQGGRKGGREQVAGQSVDEAASDEGEKEAKMSEKEKVIPTSVLSPEETNRVLENIGSIAWPWMETLGKSLFANVTLFIAVPHPA</sequence>